<sequence>MISNLIAQIENDEIVLPAIQRDFVWNEQRITMMFDSIMRGYPLGIALLWETYLNIKYREFNKDFHKEIKYSFKDNDENRRIKLVLDGQQRLQSLYLALEGTLDGKKMFFDILSGKKADDFREVFYIFRFLDTNKVQELNQKSIELRKQEEETEEELKDVEDTSIFVSMKEILNSSPEGRLHLKNKWKETYNLTDKEVLTVELNMNKLVHSITNDSNILKISTIDENKSRDSQDRKTESDILEAFVRVNRQGIALSRSDLIFSMLKLNWKESAEELPEFIKEMNDGNNLGIDIDFVIRSLFAVSNMGSKFDVDLLRKHSNVKKVKSNYERTCNAIRSLVDFMGDDLNILNSGLIGGNLNLIPIVYYLSYTKDNLVPNSEIGNLKKALYIFSFTKPFSRYGDSRIGKFIREELKPLAEKNDNSFPLDNSIWWANYWEGYNRFDIKLLQRNRHLTLHLLQGMQGTKVKYKKNSPEIDHIFPKSILREKEYEWSEIDTIGNFWILAKTKNQNKSNKHPKDYFADVGEAILEKSLIDKSLFDYSQYKTFIAKRENEILSKIKENIDVEDNEIDFPEIWETEENSE</sequence>
<feature type="domain" description="GmrSD restriction endonucleases C-terminal" evidence="3">
    <location>
        <begin position="463"/>
        <end position="552"/>
    </location>
</feature>
<dbReference type="Proteomes" id="UP000266067">
    <property type="component" value="Unassembled WGS sequence"/>
</dbReference>
<organism evidence="4 5">
    <name type="scientific">Flagellimonas lutimaris</name>
    <dbReference type="NCBI Taxonomy" id="475082"/>
    <lineage>
        <taxon>Bacteria</taxon>
        <taxon>Pseudomonadati</taxon>
        <taxon>Bacteroidota</taxon>
        <taxon>Flavobacteriia</taxon>
        <taxon>Flavobacteriales</taxon>
        <taxon>Flavobacteriaceae</taxon>
        <taxon>Flagellimonas</taxon>
    </lineage>
</organism>
<dbReference type="OrthoDB" id="9798761at2"/>
<evidence type="ECO:0000256" key="1">
    <source>
        <dbReference type="SAM" id="Coils"/>
    </source>
</evidence>
<dbReference type="InterPro" id="IPR011089">
    <property type="entry name" value="GmrSD_C"/>
</dbReference>
<evidence type="ECO:0000259" key="2">
    <source>
        <dbReference type="Pfam" id="PF03235"/>
    </source>
</evidence>
<dbReference type="PANTHER" id="PTHR37292:SF2">
    <property type="entry name" value="DUF262 DOMAIN-CONTAINING PROTEIN"/>
    <property type="match status" value="1"/>
</dbReference>
<proteinExistence type="predicted"/>
<protein>
    <submittedName>
        <fullName evidence="4">DUF262 domain-containing protein</fullName>
    </submittedName>
</protein>
<evidence type="ECO:0000259" key="3">
    <source>
        <dbReference type="Pfam" id="PF07510"/>
    </source>
</evidence>
<comment type="caution">
    <text evidence="4">The sequence shown here is derived from an EMBL/GenBank/DDBJ whole genome shotgun (WGS) entry which is preliminary data.</text>
</comment>
<dbReference type="AlphaFoldDB" id="A0A3A1N559"/>
<dbReference type="Pfam" id="PF03235">
    <property type="entry name" value="GmrSD_N"/>
    <property type="match status" value="1"/>
</dbReference>
<dbReference type="InterPro" id="IPR004919">
    <property type="entry name" value="GmrSD_N"/>
</dbReference>
<gene>
    <name evidence="4" type="ORF">D2V08_13870</name>
</gene>
<reference evidence="4 5" key="1">
    <citation type="submission" date="2018-08" db="EMBL/GenBank/DDBJ databases">
        <title>Proposal of Muricauda 72 sp.nov. and Muricauda NH166 sp.nov., isolated from seawater.</title>
        <authorList>
            <person name="Cheng H."/>
            <person name="Wu Y.-H."/>
            <person name="Guo L.-L."/>
            <person name="Xu X.-W."/>
        </authorList>
    </citation>
    <scope>NUCLEOTIDE SEQUENCE [LARGE SCALE GENOMIC DNA]</scope>
    <source>
        <strain evidence="4 5">KCTC 22173</strain>
    </source>
</reference>
<dbReference type="PANTHER" id="PTHR37292">
    <property type="entry name" value="VNG6097C"/>
    <property type="match status" value="1"/>
</dbReference>
<keyword evidence="1" id="KW-0175">Coiled coil</keyword>
<dbReference type="Pfam" id="PF07510">
    <property type="entry name" value="GmrSD_C"/>
    <property type="match status" value="1"/>
</dbReference>
<accession>A0A3A1N559</accession>
<name>A0A3A1N559_9FLAO</name>
<keyword evidence="5" id="KW-1185">Reference proteome</keyword>
<dbReference type="EMBL" id="QXFH01000076">
    <property type="protein sequence ID" value="RIV31529.1"/>
    <property type="molecule type" value="Genomic_DNA"/>
</dbReference>
<dbReference type="RefSeq" id="WP_119608756.1">
    <property type="nucleotide sequence ID" value="NZ_QXFH01000076.1"/>
</dbReference>
<feature type="domain" description="GmrSD restriction endonucleases N-terminal" evidence="2">
    <location>
        <begin position="2"/>
        <end position="263"/>
    </location>
</feature>
<evidence type="ECO:0000313" key="5">
    <source>
        <dbReference type="Proteomes" id="UP000266067"/>
    </source>
</evidence>
<evidence type="ECO:0000313" key="4">
    <source>
        <dbReference type="EMBL" id="RIV31529.1"/>
    </source>
</evidence>
<feature type="coiled-coil region" evidence="1">
    <location>
        <begin position="135"/>
        <end position="162"/>
    </location>
</feature>